<dbReference type="GeneID" id="54580535"/>
<organism evidence="1 2">
    <name type="scientific">Trematosphaeria pertusa</name>
    <dbReference type="NCBI Taxonomy" id="390896"/>
    <lineage>
        <taxon>Eukaryota</taxon>
        <taxon>Fungi</taxon>
        <taxon>Dikarya</taxon>
        <taxon>Ascomycota</taxon>
        <taxon>Pezizomycotina</taxon>
        <taxon>Dothideomycetes</taxon>
        <taxon>Pleosporomycetidae</taxon>
        <taxon>Pleosporales</taxon>
        <taxon>Massarineae</taxon>
        <taxon>Trematosphaeriaceae</taxon>
        <taxon>Trematosphaeria</taxon>
    </lineage>
</organism>
<dbReference type="Proteomes" id="UP000800094">
    <property type="component" value="Unassembled WGS sequence"/>
</dbReference>
<dbReference type="EMBL" id="ML987206">
    <property type="protein sequence ID" value="KAF2242922.1"/>
    <property type="molecule type" value="Genomic_DNA"/>
</dbReference>
<protein>
    <submittedName>
        <fullName evidence="1">Uncharacterized protein</fullName>
    </submittedName>
</protein>
<accession>A0A6A6HYZ7</accession>
<reference evidence="1" key="1">
    <citation type="journal article" date="2020" name="Stud. Mycol.">
        <title>101 Dothideomycetes genomes: a test case for predicting lifestyles and emergence of pathogens.</title>
        <authorList>
            <person name="Haridas S."/>
            <person name="Albert R."/>
            <person name="Binder M."/>
            <person name="Bloem J."/>
            <person name="Labutti K."/>
            <person name="Salamov A."/>
            <person name="Andreopoulos B."/>
            <person name="Baker S."/>
            <person name="Barry K."/>
            <person name="Bills G."/>
            <person name="Bluhm B."/>
            <person name="Cannon C."/>
            <person name="Castanera R."/>
            <person name="Culley D."/>
            <person name="Daum C."/>
            <person name="Ezra D."/>
            <person name="Gonzalez J."/>
            <person name="Henrissat B."/>
            <person name="Kuo A."/>
            <person name="Liang C."/>
            <person name="Lipzen A."/>
            <person name="Lutzoni F."/>
            <person name="Magnuson J."/>
            <person name="Mondo S."/>
            <person name="Nolan M."/>
            <person name="Ohm R."/>
            <person name="Pangilinan J."/>
            <person name="Park H.-J."/>
            <person name="Ramirez L."/>
            <person name="Alfaro M."/>
            <person name="Sun H."/>
            <person name="Tritt A."/>
            <person name="Yoshinaga Y."/>
            <person name="Zwiers L.-H."/>
            <person name="Turgeon B."/>
            <person name="Goodwin S."/>
            <person name="Spatafora J."/>
            <person name="Crous P."/>
            <person name="Grigoriev I."/>
        </authorList>
    </citation>
    <scope>NUCLEOTIDE SEQUENCE</scope>
    <source>
        <strain evidence="1">CBS 122368</strain>
    </source>
</reference>
<evidence type="ECO:0000313" key="1">
    <source>
        <dbReference type="EMBL" id="KAF2242922.1"/>
    </source>
</evidence>
<name>A0A6A6HYZ7_9PLEO</name>
<keyword evidence="2" id="KW-1185">Reference proteome</keyword>
<dbReference type="RefSeq" id="XP_033677926.1">
    <property type="nucleotide sequence ID" value="XM_033827205.1"/>
</dbReference>
<sequence length="256" mass="28867">MRMKGVRKRRTGEMDGCSKMFLFSFFAQEEGGSFAIFSALHSHLYFRDGRGTRGTGARCADRPRFCGGDLQAHEGTRRTPRAAWPAPSPKVCLFSKFSHTFSCSTSSAVHIVSSPETNASAFPDAAAPRRVSLLLAREVRSNAFNYPPTIDRLHKFDWQRSRAPDAVRDSSAKQKPWCCKSLHVERSSMHTARVYLTKPFRYTKAEYRYRQSESLDVRFACALHPTSFFSSPPPLAGPDNRGTHREWCNGTGYVEL</sequence>
<gene>
    <name evidence="1" type="ORF">BU26DRAFT_510145</name>
</gene>
<dbReference type="AlphaFoldDB" id="A0A6A6HYZ7"/>
<proteinExistence type="predicted"/>
<evidence type="ECO:0000313" key="2">
    <source>
        <dbReference type="Proteomes" id="UP000800094"/>
    </source>
</evidence>